<evidence type="ECO:0000313" key="4">
    <source>
        <dbReference type="Proteomes" id="UP001220022"/>
    </source>
</evidence>
<sequence length="156" mass="17122">MNAENPANPTTTAKTVSTVDAAKDDTAGGRRPRRPWIFLVAGLGIGTMWSLNDFRPDPYHLLRLAVVLFVGLPTVVLTHRWWLRRTGRAPSRQLPLRWLMLGKLVLLGIASALTALLTGTTRYPYTITGALLLVLTVVVGHWAATRQTPSADRDAT</sequence>
<feature type="compositionally biased region" description="Polar residues" evidence="1">
    <location>
        <begin position="1"/>
        <end position="18"/>
    </location>
</feature>
<evidence type="ECO:0000256" key="2">
    <source>
        <dbReference type="SAM" id="Phobius"/>
    </source>
</evidence>
<keyword evidence="4" id="KW-1185">Reference proteome</keyword>
<dbReference type="EMBL" id="JARHTQ010000016">
    <property type="protein sequence ID" value="MDF2258561.1"/>
    <property type="molecule type" value="Genomic_DNA"/>
</dbReference>
<keyword evidence="2" id="KW-0472">Membrane</keyword>
<dbReference type="RefSeq" id="WP_275817689.1">
    <property type="nucleotide sequence ID" value="NZ_BAAANM010000006.1"/>
</dbReference>
<feature type="transmembrane region" description="Helical" evidence="2">
    <location>
        <begin position="123"/>
        <end position="144"/>
    </location>
</feature>
<evidence type="ECO:0000313" key="3">
    <source>
        <dbReference type="EMBL" id="MDF2258561.1"/>
    </source>
</evidence>
<gene>
    <name evidence="3" type="ORF">P2L57_23395</name>
</gene>
<feature type="region of interest" description="Disordered" evidence="1">
    <location>
        <begin position="1"/>
        <end position="29"/>
    </location>
</feature>
<comment type="caution">
    <text evidence="3">The sequence shown here is derived from an EMBL/GenBank/DDBJ whole genome shotgun (WGS) entry which is preliminary data.</text>
</comment>
<name>A0ABT5Z404_9ACTN</name>
<reference evidence="3 4" key="1">
    <citation type="submission" date="2023-03" db="EMBL/GenBank/DDBJ databases">
        <title>Draft genome sequence of type strain Streptomyces ferralitis JCM 14344.</title>
        <authorList>
            <person name="Klaysubun C."/>
            <person name="Duangmal K."/>
        </authorList>
    </citation>
    <scope>NUCLEOTIDE SEQUENCE [LARGE SCALE GENOMIC DNA]</scope>
    <source>
        <strain evidence="3 4">JCM 14344</strain>
    </source>
</reference>
<evidence type="ECO:0000256" key="1">
    <source>
        <dbReference type="SAM" id="MobiDB-lite"/>
    </source>
</evidence>
<protein>
    <submittedName>
        <fullName evidence="3">Uncharacterized protein</fullName>
    </submittedName>
</protein>
<keyword evidence="2" id="KW-1133">Transmembrane helix</keyword>
<feature type="transmembrane region" description="Helical" evidence="2">
    <location>
        <begin position="95"/>
        <end position="117"/>
    </location>
</feature>
<accession>A0ABT5Z404</accession>
<keyword evidence="2" id="KW-0812">Transmembrane</keyword>
<proteinExistence type="predicted"/>
<organism evidence="3 4">
    <name type="scientific">Streptantibioticus ferralitis</name>
    <dbReference type="NCBI Taxonomy" id="236510"/>
    <lineage>
        <taxon>Bacteria</taxon>
        <taxon>Bacillati</taxon>
        <taxon>Actinomycetota</taxon>
        <taxon>Actinomycetes</taxon>
        <taxon>Kitasatosporales</taxon>
        <taxon>Streptomycetaceae</taxon>
        <taxon>Streptantibioticus</taxon>
    </lineage>
</organism>
<feature type="transmembrane region" description="Helical" evidence="2">
    <location>
        <begin position="36"/>
        <end position="52"/>
    </location>
</feature>
<dbReference type="Proteomes" id="UP001220022">
    <property type="component" value="Unassembled WGS sequence"/>
</dbReference>
<feature type="transmembrane region" description="Helical" evidence="2">
    <location>
        <begin position="64"/>
        <end position="83"/>
    </location>
</feature>